<dbReference type="Proteomes" id="UP000826656">
    <property type="component" value="Unassembled WGS sequence"/>
</dbReference>
<proteinExistence type="predicted"/>
<evidence type="ECO:0000313" key="2">
    <source>
        <dbReference type="EMBL" id="KAH0763422.1"/>
    </source>
</evidence>
<name>A0ABQ7VH73_SOLTU</name>
<feature type="region of interest" description="Disordered" evidence="1">
    <location>
        <begin position="116"/>
        <end position="149"/>
    </location>
</feature>
<evidence type="ECO:0000313" key="6">
    <source>
        <dbReference type="Proteomes" id="UP000826656"/>
    </source>
</evidence>
<evidence type="ECO:0000313" key="3">
    <source>
        <dbReference type="EMBL" id="KAH0768619.1"/>
    </source>
</evidence>
<gene>
    <name evidence="3" type="ORF">KY290_012600</name>
    <name evidence="4" type="ORF">KY290_012651</name>
    <name evidence="5" type="ORF">KY290_013292</name>
    <name evidence="2" type="ORF">KY290_019495</name>
</gene>
<evidence type="ECO:0000313" key="4">
    <source>
        <dbReference type="EMBL" id="KAH0768670.1"/>
    </source>
</evidence>
<dbReference type="EMBL" id="JAIVGD010000011">
    <property type="protein sequence ID" value="KAH0769311.1"/>
    <property type="molecule type" value="Genomic_DNA"/>
</dbReference>
<evidence type="ECO:0000313" key="5">
    <source>
        <dbReference type="EMBL" id="KAH0769311.1"/>
    </source>
</evidence>
<protein>
    <submittedName>
        <fullName evidence="2">Uncharacterized protein</fullName>
    </submittedName>
</protein>
<dbReference type="EMBL" id="JAIVGD010000013">
    <property type="protein sequence ID" value="KAH0763422.1"/>
    <property type="molecule type" value="Genomic_DNA"/>
</dbReference>
<comment type="caution">
    <text evidence="2">The sequence shown here is derived from an EMBL/GenBank/DDBJ whole genome shotgun (WGS) entry which is preliminary data.</text>
</comment>
<keyword evidence="6" id="KW-1185">Reference proteome</keyword>
<organism evidence="2 6">
    <name type="scientific">Solanum tuberosum</name>
    <name type="common">Potato</name>
    <dbReference type="NCBI Taxonomy" id="4113"/>
    <lineage>
        <taxon>Eukaryota</taxon>
        <taxon>Viridiplantae</taxon>
        <taxon>Streptophyta</taxon>
        <taxon>Embryophyta</taxon>
        <taxon>Tracheophyta</taxon>
        <taxon>Spermatophyta</taxon>
        <taxon>Magnoliopsida</taxon>
        <taxon>eudicotyledons</taxon>
        <taxon>Gunneridae</taxon>
        <taxon>Pentapetalae</taxon>
        <taxon>asterids</taxon>
        <taxon>lamiids</taxon>
        <taxon>Solanales</taxon>
        <taxon>Solanaceae</taxon>
        <taxon>Solanoideae</taxon>
        <taxon>Solaneae</taxon>
        <taxon>Solanum</taxon>
    </lineage>
</organism>
<dbReference type="EMBL" id="JAIVGD010000011">
    <property type="protein sequence ID" value="KAH0768619.1"/>
    <property type="molecule type" value="Genomic_DNA"/>
</dbReference>
<reference evidence="2 6" key="1">
    <citation type="journal article" date="2021" name="bioRxiv">
        <title>Chromosome-scale and haplotype-resolved genome assembly of a tetraploid potato cultivar.</title>
        <authorList>
            <person name="Sun H."/>
            <person name="Jiao W.-B."/>
            <person name="Krause K."/>
            <person name="Campoy J.A."/>
            <person name="Goel M."/>
            <person name="Folz-Donahue K."/>
            <person name="Kukat C."/>
            <person name="Huettel B."/>
            <person name="Schneeberger K."/>
        </authorList>
    </citation>
    <scope>NUCLEOTIDE SEQUENCE [LARGE SCALE GENOMIC DNA]</scope>
    <source>
        <strain evidence="2">SolTubOtavaFocal</strain>
        <tissue evidence="2">Leaves</tissue>
    </source>
</reference>
<sequence>MRAARGRRRLNVACGPRATGGPRRVNVACGPRATGGPRRLNVACGRRAMLAVHGRPRLTVEATGDAGMPRPTSALRCVVGRRRLHDAHMPRPMRAGLGRCRLTLADFALPDAQAPRPTRAGLGRCCPRAASDARRPRPMPPGPGRGTPLLPACHVLRAQALRDKVQWTSRDVAGSEPPTSPRSEHFTGSFNR</sequence>
<evidence type="ECO:0000256" key="1">
    <source>
        <dbReference type="SAM" id="MobiDB-lite"/>
    </source>
</evidence>
<feature type="region of interest" description="Disordered" evidence="1">
    <location>
        <begin position="166"/>
        <end position="192"/>
    </location>
</feature>
<dbReference type="EMBL" id="JAIVGD010000011">
    <property type="protein sequence ID" value="KAH0768670.1"/>
    <property type="molecule type" value="Genomic_DNA"/>
</dbReference>
<accession>A0ABQ7VH73</accession>